<evidence type="ECO:0000256" key="3">
    <source>
        <dbReference type="ARBA" id="ARBA00023015"/>
    </source>
</evidence>
<evidence type="ECO:0000256" key="1">
    <source>
        <dbReference type="ARBA" id="ARBA00004496"/>
    </source>
</evidence>
<accession>W0UYP3</accession>
<dbReference type="PROSITE" id="PS50995">
    <property type="entry name" value="HTH_MARR_2"/>
    <property type="match status" value="1"/>
</dbReference>
<dbReference type="KEGG" id="jag:GJA_1034"/>
<dbReference type="PANTHER" id="PTHR33164:SF5">
    <property type="entry name" value="ORGANIC HYDROPEROXIDE RESISTANCE TRANSCRIPTIONAL REGULATOR"/>
    <property type="match status" value="1"/>
</dbReference>
<dbReference type="eggNOG" id="COG1846">
    <property type="taxonomic scope" value="Bacteria"/>
</dbReference>
<keyword evidence="4" id="KW-0238">DNA-binding</keyword>
<name>W0UYP3_9BURK</name>
<dbReference type="SMART" id="SM00347">
    <property type="entry name" value="HTH_MARR"/>
    <property type="match status" value="1"/>
</dbReference>
<dbReference type="GO" id="GO:0003700">
    <property type="term" value="F:DNA-binding transcription factor activity"/>
    <property type="evidence" value="ECO:0007669"/>
    <property type="project" value="InterPro"/>
</dbReference>
<proteinExistence type="predicted"/>
<dbReference type="PATRIC" id="fig|1349767.4.peg.2762"/>
<dbReference type="InterPro" id="IPR039422">
    <property type="entry name" value="MarR/SlyA-like"/>
</dbReference>
<keyword evidence="2" id="KW-0963">Cytoplasm</keyword>
<comment type="subcellular location">
    <subcellularLocation>
        <location evidence="1">Cytoplasm</location>
    </subcellularLocation>
</comment>
<keyword evidence="8" id="KW-1185">Reference proteome</keyword>
<keyword evidence="3" id="KW-0805">Transcription regulation</keyword>
<organism evidence="7 8">
    <name type="scientific">Janthinobacterium agaricidamnosum NBRC 102515 = DSM 9628</name>
    <dbReference type="NCBI Taxonomy" id="1349767"/>
    <lineage>
        <taxon>Bacteria</taxon>
        <taxon>Pseudomonadati</taxon>
        <taxon>Pseudomonadota</taxon>
        <taxon>Betaproteobacteria</taxon>
        <taxon>Burkholderiales</taxon>
        <taxon>Oxalobacteraceae</taxon>
        <taxon>Janthinobacterium</taxon>
    </lineage>
</organism>
<dbReference type="InterPro" id="IPR055166">
    <property type="entry name" value="Transc_reg_Sar_Rot_HTH"/>
</dbReference>
<dbReference type="InterPro" id="IPR036390">
    <property type="entry name" value="WH_DNA-bd_sf"/>
</dbReference>
<dbReference type="GO" id="GO:0003677">
    <property type="term" value="F:DNA binding"/>
    <property type="evidence" value="ECO:0007669"/>
    <property type="project" value="UniProtKB-KW"/>
</dbReference>
<protein>
    <submittedName>
        <fullName evidence="7">Transcriptional regulator OhrR</fullName>
    </submittedName>
</protein>
<evidence type="ECO:0000313" key="8">
    <source>
        <dbReference type="Proteomes" id="UP000027604"/>
    </source>
</evidence>
<dbReference type="STRING" id="1349767.GJA_1034"/>
<dbReference type="InterPro" id="IPR036388">
    <property type="entry name" value="WH-like_DNA-bd_sf"/>
</dbReference>
<dbReference type="EMBL" id="HG322949">
    <property type="protein sequence ID" value="CDG81689.1"/>
    <property type="molecule type" value="Genomic_DNA"/>
</dbReference>
<dbReference type="PANTHER" id="PTHR33164">
    <property type="entry name" value="TRANSCRIPTIONAL REGULATOR, MARR FAMILY"/>
    <property type="match status" value="1"/>
</dbReference>
<dbReference type="Gene3D" id="1.10.10.10">
    <property type="entry name" value="Winged helix-like DNA-binding domain superfamily/Winged helix DNA-binding domain"/>
    <property type="match status" value="1"/>
</dbReference>
<keyword evidence="5" id="KW-0804">Transcription</keyword>
<feature type="domain" description="HTH marR-type" evidence="6">
    <location>
        <begin position="25"/>
        <end position="159"/>
    </location>
</feature>
<sequence length="161" mass="18037">MGMDTILAPTPPASANPLHQVPQLDAQLCFALYSTSLAMSKLYRKLLRKLDLTYSQYLVMMVLWERNELTVSDIGERLFLDSATLTPLLKRMEAADLITRVRAASDERQVIISLTPHGDQLRHQAALLPECILNATNCNIDQVVGMKNQLTDLRASLMKNV</sequence>
<evidence type="ECO:0000313" key="7">
    <source>
        <dbReference type="EMBL" id="CDG81689.1"/>
    </source>
</evidence>
<dbReference type="Proteomes" id="UP000027604">
    <property type="component" value="Chromosome I"/>
</dbReference>
<dbReference type="AlphaFoldDB" id="W0UYP3"/>
<evidence type="ECO:0000256" key="2">
    <source>
        <dbReference type="ARBA" id="ARBA00022490"/>
    </source>
</evidence>
<evidence type="ECO:0000256" key="4">
    <source>
        <dbReference type="ARBA" id="ARBA00023125"/>
    </source>
</evidence>
<dbReference type="SUPFAM" id="SSF46785">
    <property type="entry name" value="Winged helix' DNA-binding domain"/>
    <property type="match status" value="1"/>
</dbReference>
<reference evidence="7 8" key="1">
    <citation type="journal article" date="2015" name="Genome Announc.">
        <title>Genome Sequence of Mushroom Soft-Rot Pathogen Janthinobacterium agaricidamnosum.</title>
        <authorList>
            <person name="Graupner K."/>
            <person name="Lackner G."/>
            <person name="Hertweck C."/>
        </authorList>
    </citation>
    <scope>NUCLEOTIDE SEQUENCE [LARGE SCALE GENOMIC DNA]</scope>
    <source>
        <strain evidence="8">NBRC 102515 / DSM 9628</strain>
    </source>
</reference>
<gene>
    <name evidence="7" type="primary">ohrR</name>
    <name evidence="7" type="ORF">GJA_1034</name>
</gene>
<evidence type="ECO:0000259" key="6">
    <source>
        <dbReference type="PROSITE" id="PS50995"/>
    </source>
</evidence>
<evidence type="ECO:0000256" key="5">
    <source>
        <dbReference type="ARBA" id="ARBA00023163"/>
    </source>
</evidence>
<dbReference type="FunFam" id="1.10.10.10:FF:000163">
    <property type="entry name" value="MarR family transcriptional regulator"/>
    <property type="match status" value="1"/>
</dbReference>
<dbReference type="GO" id="GO:0005737">
    <property type="term" value="C:cytoplasm"/>
    <property type="evidence" value="ECO:0007669"/>
    <property type="project" value="UniProtKB-SubCell"/>
</dbReference>
<dbReference type="HOGENOM" id="CLU_083287_3_0_4"/>
<dbReference type="InterPro" id="IPR000835">
    <property type="entry name" value="HTH_MarR-typ"/>
</dbReference>
<dbReference type="Pfam" id="PF22381">
    <property type="entry name" value="Staph_reg_Sar_Rot"/>
    <property type="match status" value="1"/>
</dbReference>
<dbReference type="GO" id="GO:0006950">
    <property type="term" value="P:response to stress"/>
    <property type="evidence" value="ECO:0007669"/>
    <property type="project" value="TreeGrafter"/>
</dbReference>